<feature type="compositionally biased region" description="Basic and acidic residues" evidence="1">
    <location>
        <begin position="101"/>
        <end position="111"/>
    </location>
</feature>
<gene>
    <name evidence="2" type="ORF">GCM10009810_07030</name>
</gene>
<evidence type="ECO:0008006" key="4">
    <source>
        <dbReference type="Google" id="ProtNLM"/>
    </source>
</evidence>
<accession>A0ABN2K629</accession>
<sequence length="111" mass="12217">MLIAESRFRSGGWWLCVRLLSVIYVCRDQAFRERPAVAKRPGKGPLAEGLGEAFGSRVQPAAAARHPPRGIGQQNRVTLIARSRNDAQKGRPAIRLPAPDTRTDRARDAFG</sequence>
<comment type="caution">
    <text evidence="2">The sequence shown here is derived from an EMBL/GenBank/DDBJ whole genome shotgun (WGS) entry which is preliminary data.</text>
</comment>
<proteinExistence type="predicted"/>
<evidence type="ECO:0000256" key="1">
    <source>
        <dbReference type="SAM" id="MobiDB-lite"/>
    </source>
</evidence>
<dbReference type="Proteomes" id="UP001501475">
    <property type="component" value="Unassembled WGS sequence"/>
</dbReference>
<feature type="region of interest" description="Disordered" evidence="1">
    <location>
        <begin position="82"/>
        <end position="111"/>
    </location>
</feature>
<protein>
    <recommendedName>
        <fullName evidence="4">Secreted protein</fullName>
    </recommendedName>
</protein>
<reference evidence="2 3" key="1">
    <citation type="journal article" date="2019" name="Int. J. Syst. Evol. Microbiol.">
        <title>The Global Catalogue of Microorganisms (GCM) 10K type strain sequencing project: providing services to taxonomists for standard genome sequencing and annotation.</title>
        <authorList>
            <consortium name="The Broad Institute Genomics Platform"/>
            <consortium name="The Broad Institute Genome Sequencing Center for Infectious Disease"/>
            <person name="Wu L."/>
            <person name="Ma J."/>
        </authorList>
    </citation>
    <scope>NUCLEOTIDE SEQUENCE [LARGE SCALE GENOMIC DNA]</scope>
    <source>
        <strain evidence="2 3">JCM 15591</strain>
    </source>
</reference>
<name>A0ABN2K629_9MICO</name>
<organism evidence="2 3">
    <name type="scientific">Nostocoides vanveenii</name>
    <dbReference type="NCBI Taxonomy" id="330835"/>
    <lineage>
        <taxon>Bacteria</taxon>
        <taxon>Bacillati</taxon>
        <taxon>Actinomycetota</taxon>
        <taxon>Actinomycetes</taxon>
        <taxon>Micrococcales</taxon>
        <taxon>Intrasporangiaceae</taxon>
        <taxon>Nostocoides</taxon>
    </lineage>
</organism>
<evidence type="ECO:0000313" key="2">
    <source>
        <dbReference type="EMBL" id="GAA1749154.1"/>
    </source>
</evidence>
<dbReference type="EMBL" id="BAAAPN010000018">
    <property type="protein sequence ID" value="GAA1749154.1"/>
    <property type="molecule type" value="Genomic_DNA"/>
</dbReference>
<evidence type="ECO:0000313" key="3">
    <source>
        <dbReference type="Proteomes" id="UP001501475"/>
    </source>
</evidence>
<keyword evidence="3" id="KW-1185">Reference proteome</keyword>